<dbReference type="Pfam" id="PF01817">
    <property type="entry name" value="CM_2"/>
    <property type="match status" value="1"/>
</dbReference>
<accession>A0A9D2ZUX1</accession>
<protein>
    <recommendedName>
        <fullName evidence="1">chorismate mutase</fullName>
        <ecNumber evidence="1">5.4.99.5</ecNumber>
    </recommendedName>
</protein>
<dbReference type="Gene3D" id="3.20.20.70">
    <property type="entry name" value="Aldolase class I"/>
    <property type="match status" value="1"/>
</dbReference>
<proteinExistence type="predicted"/>
<dbReference type="GO" id="GO:0046417">
    <property type="term" value="P:chorismate metabolic process"/>
    <property type="evidence" value="ECO:0007669"/>
    <property type="project" value="InterPro"/>
</dbReference>
<dbReference type="EMBL" id="DWUP01000183">
    <property type="protein sequence ID" value="HJD53603.1"/>
    <property type="molecule type" value="Genomic_DNA"/>
</dbReference>
<dbReference type="GO" id="GO:0004106">
    <property type="term" value="F:chorismate mutase activity"/>
    <property type="evidence" value="ECO:0007669"/>
    <property type="project" value="UniProtKB-EC"/>
</dbReference>
<dbReference type="Pfam" id="PF00793">
    <property type="entry name" value="DAHP_synth_1"/>
    <property type="match status" value="1"/>
</dbReference>
<dbReference type="InterPro" id="IPR036979">
    <property type="entry name" value="CM_dom_sf"/>
</dbReference>
<evidence type="ECO:0000313" key="5">
    <source>
        <dbReference type="Proteomes" id="UP000787625"/>
    </source>
</evidence>
<reference evidence="4" key="2">
    <citation type="submission" date="2021-04" db="EMBL/GenBank/DDBJ databases">
        <authorList>
            <person name="Gilroy R."/>
        </authorList>
    </citation>
    <scope>NUCLEOTIDE SEQUENCE</scope>
    <source>
        <strain evidence="4">MalCec1-1739</strain>
    </source>
</reference>
<dbReference type="PROSITE" id="PS51168">
    <property type="entry name" value="CHORISMATE_MUT_2"/>
    <property type="match status" value="1"/>
</dbReference>
<dbReference type="SUPFAM" id="SSF51569">
    <property type="entry name" value="Aldolase"/>
    <property type="match status" value="1"/>
</dbReference>
<reference evidence="4" key="1">
    <citation type="journal article" date="2021" name="PeerJ">
        <title>Extensive microbial diversity within the chicken gut microbiome revealed by metagenomics and culture.</title>
        <authorList>
            <person name="Gilroy R."/>
            <person name="Ravi A."/>
            <person name="Getino M."/>
            <person name="Pursley I."/>
            <person name="Horton D.L."/>
            <person name="Alikhan N.F."/>
            <person name="Baker D."/>
            <person name="Gharbi K."/>
            <person name="Hall N."/>
            <person name="Watson M."/>
            <person name="Adriaenssens E.M."/>
            <person name="Foster-Nyarko E."/>
            <person name="Jarju S."/>
            <person name="Secka A."/>
            <person name="Antonio M."/>
            <person name="Oren A."/>
            <person name="Chaudhuri R.R."/>
            <person name="La Ragione R."/>
            <person name="Hildebrand F."/>
            <person name="Pallen M.J."/>
        </authorList>
    </citation>
    <scope>NUCLEOTIDE SEQUENCE</scope>
    <source>
        <strain evidence="4">MalCec1-1739</strain>
    </source>
</reference>
<evidence type="ECO:0000259" key="3">
    <source>
        <dbReference type="PROSITE" id="PS51168"/>
    </source>
</evidence>
<gene>
    <name evidence="4" type="ORF">IAA93_07770</name>
</gene>
<dbReference type="GO" id="GO:0016740">
    <property type="term" value="F:transferase activity"/>
    <property type="evidence" value="ECO:0007669"/>
    <property type="project" value="UniProtKB-KW"/>
</dbReference>
<evidence type="ECO:0000313" key="4">
    <source>
        <dbReference type="EMBL" id="HJD53603.1"/>
    </source>
</evidence>
<dbReference type="AlphaFoldDB" id="A0A9D2ZUX1"/>
<feature type="domain" description="Chorismate mutase" evidence="3">
    <location>
        <begin position="262"/>
        <end position="353"/>
    </location>
</feature>
<dbReference type="SUPFAM" id="SSF48600">
    <property type="entry name" value="Chorismate mutase II"/>
    <property type="match status" value="1"/>
</dbReference>
<dbReference type="PANTHER" id="PTHR43018">
    <property type="entry name" value="PHOSPHO-2-DEHYDRO-3-DEOXYHEPTONATE ALDOLASE"/>
    <property type="match status" value="1"/>
</dbReference>
<dbReference type="InterPro" id="IPR052899">
    <property type="entry name" value="Class-I_DAHP_synthase"/>
</dbReference>
<dbReference type="SMART" id="SM00830">
    <property type="entry name" value="CM_2"/>
    <property type="match status" value="1"/>
</dbReference>
<dbReference type="InterPro" id="IPR006218">
    <property type="entry name" value="DAHP1/KDSA"/>
</dbReference>
<keyword evidence="4" id="KW-0413">Isomerase</keyword>
<keyword evidence="2" id="KW-0808">Transferase</keyword>
<dbReference type="EC" id="5.4.99.5" evidence="1"/>
<organism evidence="4 5">
    <name type="scientific">Candidatus Avibacteroides avistercoris</name>
    <dbReference type="NCBI Taxonomy" id="2840690"/>
    <lineage>
        <taxon>Bacteria</taxon>
        <taxon>Pseudomonadati</taxon>
        <taxon>Bacteroidota</taxon>
        <taxon>Bacteroidia</taxon>
        <taxon>Bacteroidales</taxon>
        <taxon>Bacteroidaceae</taxon>
        <taxon>Bacteroidaceae incertae sedis</taxon>
        <taxon>Candidatus Avibacteroides</taxon>
    </lineage>
</organism>
<dbReference type="InterPro" id="IPR002701">
    <property type="entry name" value="CM_II_prokaryot"/>
</dbReference>
<dbReference type="InterPro" id="IPR036263">
    <property type="entry name" value="Chorismate_II_sf"/>
</dbReference>
<dbReference type="PANTHER" id="PTHR43018:SF1">
    <property type="entry name" value="PROTEIN AROA(G)"/>
    <property type="match status" value="1"/>
</dbReference>
<name>A0A9D2ZUX1_9BACT</name>
<comment type="caution">
    <text evidence="4">The sequence shown here is derived from an EMBL/GenBank/DDBJ whole genome shotgun (WGS) entry which is preliminary data.</text>
</comment>
<evidence type="ECO:0000256" key="1">
    <source>
        <dbReference type="ARBA" id="ARBA00012404"/>
    </source>
</evidence>
<dbReference type="Gene3D" id="1.20.59.10">
    <property type="entry name" value="Chorismate mutase"/>
    <property type="match status" value="1"/>
</dbReference>
<evidence type="ECO:0000256" key="2">
    <source>
        <dbReference type="ARBA" id="ARBA00022679"/>
    </source>
</evidence>
<dbReference type="Proteomes" id="UP000787625">
    <property type="component" value="Unassembled WGS sequence"/>
</dbReference>
<dbReference type="InterPro" id="IPR013785">
    <property type="entry name" value="Aldolase_TIM"/>
</dbReference>
<sequence>MQMRIRPIDLPRTMHGKVLIAGPCSAESEEQLLTTARRLHDMGVAILRAGVWKPRTKPGTFEGVGTVGLQWLAKAKAETGMMTATEVANAAHVAAALDAGTDILWIGTRTATDPFAVQEIADALSGHDTTVLIKNPIAPDPELWAGAIERIYNAGIRNIAAIHRGFAAYGQSTYRNRPQWDIPLELHNRLRGISIICDPSHIAGDSRLVGELCQQAMDLGMDGLIIESHCDPHAALSDARQQLTPSELDGIIGSLVIGDNACTPDERLNILRARIDEIDDSLIGLIARRMEVVAEIGEYKRTRQMTAFQDSRYHAVLDKWRDMAAKHGLPGAFVGKLYEMIHSEAINRQIDIIRHKP</sequence>